<proteinExistence type="predicted"/>
<dbReference type="AlphaFoldDB" id="A0A0K1Q788"/>
<dbReference type="KEGG" id="llu:AKJ09_08266"/>
<sequence length="137" mass="14762">MWTNAKEGVPEDLASLAVHEGAAGLVEASSESALRTTAIRAMGYARGYAQLPALADFAASKNDEDGRLALEAAVELAQRGRPQEDHEDDDELREGCDKLSELARDVKRPKDRRISAIRAVRGLPCPTANVPTDLDAH</sequence>
<evidence type="ECO:0000256" key="1">
    <source>
        <dbReference type="SAM" id="MobiDB-lite"/>
    </source>
</evidence>
<evidence type="ECO:0000313" key="2">
    <source>
        <dbReference type="EMBL" id="AKV01603.1"/>
    </source>
</evidence>
<dbReference type="STRING" id="1391654.AKJ09_08266"/>
<protein>
    <submittedName>
        <fullName evidence="2">Uncharacterized protein</fullName>
    </submittedName>
</protein>
<name>A0A0K1Q788_9BACT</name>
<dbReference type="EMBL" id="CP012333">
    <property type="protein sequence ID" value="AKV01603.1"/>
    <property type="molecule type" value="Genomic_DNA"/>
</dbReference>
<dbReference type="Proteomes" id="UP000064967">
    <property type="component" value="Chromosome"/>
</dbReference>
<accession>A0A0K1Q788</accession>
<organism evidence="2 3">
    <name type="scientific">Labilithrix luteola</name>
    <dbReference type="NCBI Taxonomy" id="1391654"/>
    <lineage>
        <taxon>Bacteria</taxon>
        <taxon>Pseudomonadati</taxon>
        <taxon>Myxococcota</taxon>
        <taxon>Polyangia</taxon>
        <taxon>Polyangiales</taxon>
        <taxon>Labilitrichaceae</taxon>
        <taxon>Labilithrix</taxon>
    </lineage>
</organism>
<evidence type="ECO:0000313" key="3">
    <source>
        <dbReference type="Proteomes" id="UP000064967"/>
    </source>
</evidence>
<keyword evidence="3" id="KW-1185">Reference proteome</keyword>
<gene>
    <name evidence="2" type="ORF">AKJ09_08266</name>
</gene>
<feature type="region of interest" description="Disordered" evidence="1">
    <location>
        <begin position="77"/>
        <end position="96"/>
    </location>
</feature>
<reference evidence="2 3" key="1">
    <citation type="submission" date="2015-08" db="EMBL/GenBank/DDBJ databases">
        <authorList>
            <person name="Babu N.S."/>
            <person name="Beckwith C.J."/>
            <person name="Beseler K.G."/>
            <person name="Brison A."/>
            <person name="Carone J.V."/>
            <person name="Caskin T.P."/>
            <person name="Diamond M."/>
            <person name="Durham M.E."/>
            <person name="Foxe J.M."/>
            <person name="Go M."/>
            <person name="Henderson B.A."/>
            <person name="Jones I.B."/>
            <person name="McGettigan J.A."/>
            <person name="Micheletti S.J."/>
            <person name="Nasrallah M.E."/>
            <person name="Ortiz D."/>
            <person name="Piller C.R."/>
            <person name="Privatt S.R."/>
            <person name="Schneider S.L."/>
            <person name="Sharp S."/>
            <person name="Smith T.C."/>
            <person name="Stanton J.D."/>
            <person name="Ullery H.E."/>
            <person name="Wilson R.J."/>
            <person name="Serrano M.G."/>
            <person name="Buck G."/>
            <person name="Lee V."/>
            <person name="Wang Y."/>
            <person name="Carvalho R."/>
            <person name="Voegtly L."/>
            <person name="Shi R."/>
            <person name="Duckworth R."/>
            <person name="Johnson A."/>
            <person name="Loviza R."/>
            <person name="Walstead R."/>
            <person name="Shah Z."/>
            <person name="Kiflezghi M."/>
            <person name="Wade K."/>
            <person name="Ball S.L."/>
            <person name="Bradley K.W."/>
            <person name="Asai D.J."/>
            <person name="Bowman C.A."/>
            <person name="Russell D.A."/>
            <person name="Pope W.H."/>
            <person name="Jacobs-Sera D."/>
            <person name="Hendrix R.W."/>
            <person name="Hatfull G.F."/>
        </authorList>
    </citation>
    <scope>NUCLEOTIDE SEQUENCE [LARGE SCALE GENOMIC DNA]</scope>
    <source>
        <strain evidence="2 3">DSM 27648</strain>
    </source>
</reference>